<feature type="active site" evidence="1">
    <location>
        <position position="68"/>
    </location>
</feature>
<dbReference type="InterPro" id="IPR054485">
    <property type="entry name" value="FlK-like_dom"/>
</dbReference>
<gene>
    <name evidence="4" type="ORF">SPIROBIBN47_260008</name>
</gene>
<name>A0A3P3XIC8_9SPIR</name>
<proteinExistence type="predicted"/>
<dbReference type="AlphaFoldDB" id="A0A3P3XIC8"/>
<dbReference type="PANTHER" id="PTHR36934">
    <property type="entry name" value="BLR0278 PROTEIN"/>
    <property type="match status" value="1"/>
</dbReference>
<organism evidence="4">
    <name type="scientific">uncultured spirochete</name>
    <dbReference type="NCBI Taxonomy" id="156406"/>
    <lineage>
        <taxon>Bacteria</taxon>
        <taxon>Pseudomonadati</taxon>
        <taxon>Spirochaetota</taxon>
        <taxon>Spirochaetia</taxon>
        <taxon>Spirochaetales</taxon>
        <taxon>environmental samples</taxon>
    </lineage>
</organism>
<feature type="active site" evidence="1">
    <location>
        <position position="34"/>
    </location>
</feature>
<dbReference type="EMBL" id="FWDM01000019">
    <property type="protein sequence ID" value="SLM12668.1"/>
    <property type="molecule type" value="Genomic_DNA"/>
</dbReference>
<reference evidence="4" key="1">
    <citation type="submission" date="2017-02" db="EMBL/GenBank/DDBJ databases">
        <authorList>
            <person name="Regsiter A."/>
            <person name="William W."/>
        </authorList>
    </citation>
    <scope>NUCLEOTIDE SEQUENCE</scope>
    <source>
        <strain evidence="4">Bib</strain>
    </source>
</reference>
<dbReference type="Pfam" id="PF22636">
    <property type="entry name" value="FlK"/>
    <property type="match status" value="1"/>
</dbReference>
<dbReference type="SUPFAM" id="SSF54637">
    <property type="entry name" value="Thioesterase/thiol ester dehydrase-isomerase"/>
    <property type="match status" value="1"/>
</dbReference>
<dbReference type="InterPro" id="IPR029069">
    <property type="entry name" value="HotDog_dom_sf"/>
</dbReference>
<evidence type="ECO:0000256" key="1">
    <source>
        <dbReference type="PIRSR" id="PIRSR014972-1"/>
    </source>
</evidence>
<dbReference type="InterPro" id="IPR025540">
    <property type="entry name" value="FlK"/>
</dbReference>
<dbReference type="PIRSF" id="PIRSF014972">
    <property type="entry name" value="FlK"/>
    <property type="match status" value="1"/>
</dbReference>
<dbReference type="CDD" id="cd03440">
    <property type="entry name" value="hot_dog"/>
    <property type="match status" value="1"/>
</dbReference>
<evidence type="ECO:0000256" key="2">
    <source>
        <dbReference type="PIRSR" id="PIRSR014972-2"/>
    </source>
</evidence>
<feature type="domain" description="Fluoroacetyl-CoA-specific thioesterase-like" evidence="3">
    <location>
        <begin position="15"/>
        <end position="117"/>
    </location>
</feature>
<accession>A0A3P3XIC8</accession>
<feature type="active site" evidence="1">
    <location>
        <position position="42"/>
    </location>
</feature>
<dbReference type="Gene3D" id="3.10.129.10">
    <property type="entry name" value="Hotdog Thioesterase"/>
    <property type="match status" value="1"/>
</dbReference>
<evidence type="ECO:0000259" key="3">
    <source>
        <dbReference type="Pfam" id="PF22636"/>
    </source>
</evidence>
<feature type="binding site" evidence="2">
    <location>
        <position position="61"/>
    </location>
    <ligand>
        <name>CoA</name>
        <dbReference type="ChEBI" id="CHEBI:57287"/>
    </ligand>
</feature>
<feature type="binding site" evidence="2">
    <location>
        <position position="112"/>
    </location>
    <ligand>
        <name>substrate</name>
    </ligand>
</feature>
<feature type="binding site" evidence="2">
    <location>
        <position position="61"/>
    </location>
    <ligand>
        <name>substrate</name>
    </ligand>
</feature>
<sequence length="133" mass="14540">MELKIGLVAEKEIVVEDKHVASHLGSGGVPVYATPTMVLHMEETSRQAVDHLLGPDGATVGAYMAVKHLAPTPKGMRVRIRAELTKIDGRMLTFKVEAWDEVEKVGEAEHVRAIISMAKFAERIEKKKRAAGA</sequence>
<evidence type="ECO:0000313" key="4">
    <source>
        <dbReference type="EMBL" id="SLM12668.1"/>
    </source>
</evidence>
<protein>
    <recommendedName>
        <fullName evidence="3">Fluoroacetyl-CoA-specific thioesterase-like domain-containing protein</fullName>
    </recommendedName>
</protein>
<dbReference type="PANTHER" id="PTHR36934:SF1">
    <property type="entry name" value="THIOESTERASE DOMAIN-CONTAINING PROTEIN"/>
    <property type="match status" value="1"/>
</dbReference>